<dbReference type="PANTHER" id="PTHR33434">
    <property type="entry name" value="DEGV DOMAIN-CONTAINING PROTEIN DR_1986-RELATED"/>
    <property type="match status" value="1"/>
</dbReference>
<dbReference type="Pfam" id="PF02645">
    <property type="entry name" value="DegV"/>
    <property type="match status" value="1"/>
</dbReference>
<dbReference type="NCBIfam" id="TIGR00762">
    <property type="entry name" value="DegV"/>
    <property type="match status" value="1"/>
</dbReference>
<dbReference type="SUPFAM" id="SSF82549">
    <property type="entry name" value="DAK1/DegV-like"/>
    <property type="match status" value="1"/>
</dbReference>
<dbReference type="InterPro" id="IPR050270">
    <property type="entry name" value="DegV_domain_contain"/>
</dbReference>
<accession>A0A455SXK2</accession>
<keyword evidence="1" id="KW-0446">Lipid-binding</keyword>
<name>A0A455SXK2_9CHLR</name>
<organism evidence="2">
    <name type="scientific">Thermogemmatispora argillosa</name>
    <dbReference type="NCBI Taxonomy" id="2045280"/>
    <lineage>
        <taxon>Bacteria</taxon>
        <taxon>Bacillati</taxon>
        <taxon>Chloroflexota</taxon>
        <taxon>Ktedonobacteria</taxon>
        <taxon>Thermogemmatisporales</taxon>
        <taxon>Thermogemmatisporaceae</taxon>
        <taxon>Thermogemmatispora</taxon>
    </lineage>
</organism>
<dbReference type="GO" id="GO:0008289">
    <property type="term" value="F:lipid binding"/>
    <property type="evidence" value="ECO:0007669"/>
    <property type="project" value="UniProtKB-KW"/>
</dbReference>
<evidence type="ECO:0000256" key="1">
    <source>
        <dbReference type="ARBA" id="ARBA00023121"/>
    </source>
</evidence>
<dbReference type="Gene3D" id="3.40.50.10170">
    <property type="match status" value="1"/>
</dbReference>
<proteinExistence type="predicted"/>
<dbReference type="InterPro" id="IPR043168">
    <property type="entry name" value="DegV_C"/>
</dbReference>
<dbReference type="PANTHER" id="PTHR33434:SF2">
    <property type="entry name" value="FATTY ACID-BINDING PROTEIN TM_1468"/>
    <property type="match status" value="1"/>
</dbReference>
<reference evidence="2" key="1">
    <citation type="submission" date="2018-12" db="EMBL/GenBank/DDBJ databases">
        <title>Novel natural products biosynthetic potential of the class Ktedonobacteria.</title>
        <authorList>
            <person name="Zheng Y."/>
            <person name="Saitou A."/>
            <person name="Wang C.M."/>
            <person name="Toyoda A."/>
            <person name="Minakuchi Y."/>
            <person name="Sekiguchi Y."/>
            <person name="Ueda K."/>
            <person name="Takano H."/>
            <person name="Sakai Y."/>
            <person name="Yokota A."/>
            <person name="Yabe S."/>
        </authorList>
    </citation>
    <scope>NUCLEOTIDE SEQUENCE</scope>
    <source>
        <strain evidence="2">A3-2</strain>
    </source>
</reference>
<protein>
    <submittedName>
        <fullName evidence="2">DegV domain-containing protein</fullName>
    </submittedName>
</protein>
<gene>
    <name evidence="2" type="ORF">KTA_13520</name>
</gene>
<dbReference type="PROSITE" id="PS51482">
    <property type="entry name" value="DEGV"/>
    <property type="match status" value="1"/>
</dbReference>
<sequence length="296" mass="31265">MIGIVTDSTVGLPPAVAASLGITIVPLVILFDQEAVLDGVDLDSAALFRRLEAAPVFPHTSQPSPAAFVQAYSRLIAAGAEGILVIVLSARLSGTYQTAQLARELLPDELRQVPIEIIDSQSAAIGMLPAVLQAAEEARQGHTLAEIRAHAQEVLARTHFLGVLDTLEFARRNGRLNGVLATLGDLLDLKPILVLERGDIVAAGLARSRRRACHQIAQLVRTMRPIERVILGESSPGAADELRSELQAIYSGELPLYPLGAALALNTGPGTAAIAVVSRSPLSAGFSRSAEGERFT</sequence>
<evidence type="ECO:0000313" key="2">
    <source>
        <dbReference type="EMBL" id="BBH93153.1"/>
    </source>
</evidence>
<dbReference type="Gene3D" id="3.30.1180.10">
    <property type="match status" value="1"/>
</dbReference>
<dbReference type="EMBL" id="AP019377">
    <property type="protein sequence ID" value="BBH93153.1"/>
    <property type="molecule type" value="Genomic_DNA"/>
</dbReference>
<dbReference type="InterPro" id="IPR003797">
    <property type="entry name" value="DegV"/>
</dbReference>
<dbReference type="AlphaFoldDB" id="A0A455SXK2"/>